<dbReference type="Gramene" id="KGN51628">
    <property type="protein sequence ID" value="KGN51628"/>
    <property type="gene ID" value="Csa_5G586010"/>
</dbReference>
<sequence length="63" mass="7270">MSAIELRHMLKKLLRHCPKVDDGSLLSWVVLDHWPVCEGPNHFLLLLFDCISSSVIRHYASLQ</sequence>
<keyword evidence="2" id="KW-1185">Reference proteome</keyword>
<reference evidence="1 2" key="1">
    <citation type="journal article" date="2009" name="Nat. Genet.">
        <title>The genome of the cucumber, Cucumis sativus L.</title>
        <authorList>
            <person name="Huang S."/>
            <person name="Li R."/>
            <person name="Zhang Z."/>
            <person name="Li L."/>
            <person name="Gu X."/>
            <person name="Fan W."/>
            <person name="Lucas W.J."/>
            <person name="Wang X."/>
            <person name="Xie B."/>
            <person name="Ni P."/>
            <person name="Ren Y."/>
            <person name="Zhu H."/>
            <person name="Li J."/>
            <person name="Lin K."/>
            <person name="Jin W."/>
            <person name="Fei Z."/>
            <person name="Li G."/>
            <person name="Staub J."/>
            <person name="Kilian A."/>
            <person name="van der Vossen E.A."/>
            <person name="Wu Y."/>
            <person name="Guo J."/>
            <person name="He J."/>
            <person name="Jia Z."/>
            <person name="Ren Y."/>
            <person name="Tian G."/>
            <person name="Lu Y."/>
            <person name="Ruan J."/>
            <person name="Qian W."/>
            <person name="Wang M."/>
            <person name="Huang Q."/>
            <person name="Li B."/>
            <person name="Xuan Z."/>
            <person name="Cao J."/>
            <person name="Asan"/>
            <person name="Wu Z."/>
            <person name="Zhang J."/>
            <person name="Cai Q."/>
            <person name="Bai Y."/>
            <person name="Zhao B."/>
            <person name="Han Y."/>
            <person name="Li Y."/>
            <person name="Li X."/>
            <person name="Wang S."/>
            <person name="Shi Q."/>
            <person name="Liu S."/>
            <person name="Cho W.K."/>
            <person name="Kim J.Y."/>
            <person name="Xu Y."/>
            <person name="Heller-Uszynska K."/>
            <person name="Miao H."/>
            <person name="Cheng Z."/>
            <person name="Zhang S."/>
            <person name="Wu J."/>
            <person name="Yang Y."/>
            <person name="Kang H."/>
            <person name="Li M."/>
            <person name="Liang H."/>
            <person name="Ren X."/>
            <person name="Shi Z."/>
            <person name="Wen M."/>
            <person name="Jian M."/>
            <person name="Yang H."/>
            <person name="Zhang G."/>
            <person name="Yang Z."/>
            <person name="Chen R."/>
            <person name="Liu S."/>
            <person name="Li J."/>
            <person name="Ma L."/>
            <person name="Liu H."/>
            <person name="Zhou Y."/>
            <person name="Zhao J."/>
            <person name="Fang X."/>
            <person name="Li G."/>
            <person name="Fang L."/>
            <person name="Li Y."/>
            <person name="Liu D."/>
            <person name="Zheng H."/>
            <person name="Zhang Y."/>
            <person name="Qin N."/>
            <person name="Li Z."/>
            <person name="Yang G."/>
            <person name="Yang S."/>
            <person name="Bolund L."/>
            <person name="Kristiansen K."/>
            <person name="Zheng H."/>
            <person name="Li S."/>
            <person name="Zhang X."/>
            <person name="Yang H."/>
            <person name="Wang J."/>
            <person name="Sun R."/>
            <person name="Zhang B."/>
            <person name="Jiang S."/>
            <person name="Wang J."/>
            <person name="Du Y."/>
            <person name="Li S."/>
        </authorList>
    </citation>
    <scope>NUCLEOTIDE SEQUENCE [LARGE SCALE GENOMIC DNA]</scope>
    <source>
        <strain evidence="2">cv. 9930</strain>
    </source>
</reference>
<dbReference type="EMBL" id="CM002926">
    <property type="protein sequence ID" value="KGN51628.1"/>
    <property type="molecule type" value="Genomic_DNA"/>
</dbReference>
<reference evidence="1 2" key="3">
    <citation type="journal article" date="2010" name="BMC Genomics">
        <title>Transcriptome sequencing and comparative analysis of cucumber flowers with different sex types.</title>
        <authorList>
            <person name="Guo S."/>
            <person name="Zheng Y."/>
            <person name="Joung J.G."/>
            <person name="Liu S."/>
            <person name="Zhang Z."/>
            <person name="Crasta O.R."/>
            <person name="Sobral B.W."/>
            <person name="Xu Y."/>
            <person name="Huang S."/>
            <person name="Fei Z."/>
        </authorList>
    </citation>
    <scope>NUCLEOTIDE SEQUENCE [LARGE SCALE GENOMIC DNA]</scope>
    <source>
        <strain evidence="2">cv. 9930</strain>
    </source>
</reference>
<accession>A0A0A0KPV7</accession>
<evidence type="ECO:0000313" key="2">
    <source>
        <dbReference type="Proteomes" id="UP000029981"/>
    </source>
</evidence>
<reference evidence="1 2" key="4">
    <citation type="journal article" date="2011" name="BMC Genomics">
        <title>RNA-Seq improves annotation of protein-coding genes in the cucumber genome.</title>
        <authorList>
            <person name="Li Z."/>
            <person name="Zhang Z."/>
            <person name="Yan P."/>
            <person name="Huang S."/>
            <person name="Fei Z."/>
            <person name="Lin K."/>
        </authorList>
    </citation>
    <scope>NUCLEOTIDE SEQUENCE [LARGE SCALE GENOMIC DNA]</scope>
    <source>
        <strain evidence="2">cv. 9930</strain>
    </source>
</reference>
<protein>
    <submittedName>
        <fullName evidence="1">Uncharacterized protein</fullName>
    </submittedName>
</protein>
<organism evidence="1 2">
    <name type="scientific">Cucumis sativus</name>
    <name type="common">Cucumber</name>
    <dbReference type="NCBI Taxonomy" id="3659"/>
    <lineage>
        <taxon>Eukaryota</taxon>
        <taxon>Viridiplantae</taxon>
        <taxon>Streptophyta</taxon>
        <taxon>Embryophyta</taxon>
        <taxon>Tracheophyta</taxon>
        <taxon>Spermatophyta</taxon>
        <taxon>Magnoliopsida</taxon>
        <taxon>eudicotyledons</taxon>
        <taxon>Gunneridae</taxon>
        <taxon>Pentapetalae</taxon>
        <taxon>rosids</taxon>
        <taxon>fabids</taxon>
        <taxon>Cucurbitales</taxon>
        <taxon>Cucurbitaceae</taxon>
        <taxon>Benincaseae</taxon>
        <taxon>Cucumis</taxon>
    </lineage>
</organism>
<name>A0A0A0KPV7_CUCSA</name>
<evidence type="ECO:0000313" key="1">
    <source>
        <dbReference type="EMBL" id="KGN51628.1"/>
    </source>
</evidence>
<dbReference type="Proteomes" id="UP000029981">
    <property type="component" value="Chromosome 5"/>
</dbReference>
<gene>
    <name evidence="1" type="ORF">Csa_5G586010</name>
</gene>
<proteinExistence type="predicted"/>
<reference evidence="1 2" key="2">
    <citation type="journal article" date="2009" name="PLoS ONE">
        <title>An integrated genetic and cytogenetic map of the cucumber genome.</title>
        <authorList>
            <person name="Ren Y."/>
            <person name="Zhang Z."/>
            <person name="Liu J."/>
            <person name="Staub J.E."/>
            <person name="Han Y."/>
            <person name="Cheng Z."/>
            <person name="Li X."/>
            <person name="Lu J."/>
            <person name="Miao H."/>
            <person name="Kang H."/>
            <person name="Xie B."/>
            <person name="Gu X."/>
            <person name="Wang X."/>
            <person name="Du Y."/>
            <person name="Jin W."/>
            <person name="Huang S."/>
        </authorList>
    </citation>
    <scope>NUCLEOTIDE SEQUENCE [LARGE SCALE GENOMIC DNA]</scope>
    <source>
        <strain evidence="2">cv. 9930</strain>
    </source>
</reference>
<dbReference type="AlphaFoldDB" id="A0A0A0KPV7"/>